<dbReference type="GO" id="GO:0003677">
    <property type="term" value="F:DNA binding"/>
    <property type="evidence" value="ECO:0007669"/>
    <property type="project" value="UniProtKB-KW"/>
</dbReference>
<dbReference type="GO" id="GO:0009035">
    <property type="term" value="F:type I site-specific deoxyribonuclease activity"/>
    <property type="evidence" value="ECO:0007669"/>
    <property type="project" value="UniProtKB-EC"/>
</dbReference>
<dbReference type="SMART" id="SM00487">
    <property type="entry name" value="DEXDc"/>
    <property type="match status" value="1"/>
</dbReference>
<dbReference type="AlphaFoldDB" id="A0A1I1MB42"/>
<name>A0A1I1MB42_9ACTN</name>
<gene>
    <name evidence="2" type="ORF">SAMN05421773_106177</name>
</gene>
<proteinExistence type="predicted"/>
<organism evidence="2 3">
    <name type="scientific">Streptomyces aidingensis</name>
    <dbReference type="NCBI Taxonomy" id="910347"/>
    <lineage>
        <taxon>Bacteria</taxon>
        <taxon>Bacillati</taxon>
        <taxon>Actinomycetota</taxon>
        <taxon>Actinomycetes</taxon>
        <taxon>Kitasatosporales</taxon>
        <taxon>Streptomycetaceae</taxon>
        <taxon>Streptomyces</taxon>
    </lineage>
</organism>
<dbReference type="InterPro" id="IPR040980">
    <property type="entry name" value="SWI2_SNF2"/>
</dbReference>
<dbReference type="Pfam" id="PF22679">
    <property type="entry name" value="T1R_D3-like"/>
    <property type="match status" value="1"/>
</dbReference>
<feature type="domain" description="Helicase ATP-binding" evidence="1">
    <location>
        <begin position="312"/>
        <end position="528"/>
    </location>
</feature>
<dbReference type="Proteomes" id="UP000199207">
    <property type="component" value="Unassembled WGS sequence"/>
</dbReference>
<dbReference type="PROSITE" id="PS51192">
    <property type="entry name" value="HELICASE_ATP_BIND_1"/>
    <property type="match status" value="1"/>
</dbReference>
<dbReference type="PANTHER" id="PTHR42927">
    <property type="entry name" value="HELICASE SUPERFAMILY 1 AND 2 DOMAIN-CONTAINING PROTEIN"/>
    <property type="match status" value="1"/>
</dbReference>
<dbReference type="InterPro" id="IPR055180">
    <property type="entry name" value="HsdR_RecA-like_helicase_dom_2"/>
</dbReference>
<keyword evidence="3" id="KW-1185">Reference proteome</keyword>
<dbReference type="GO" id="GO:0009307">
    <property type="term" value="P:DNA restriction-modification system"/>
    <property type="evidence" value="ECO:0007669"/>
    <property type="project" value="UniProtKB-KW"/>
</dbReference>
<dbReference type="Pfam" id="PF04313">
    <property type="entry name" value="HSDR_N"/>
    <property type="match status" value="1"/>
</dbReference>
<dbReference type="RefSeq" id="WP_245834045.1">
    <property type="nucleotide sequence ID" value="NZ_FOLM01000006.1"/>
</dbReference>
<dbReference type="InterPro" id="IPR027417">
    <property type="entry name" value="P-loop_NTPase"/>
</dbReference>
<dbReference type="PANTHER" id="PTHR42927:SF1">
    <property type="entry name" value="HELICASE SUPERFAMILY 1 AND 2 DOMAIN-CONTAINING PROTEIN"/>
    <property type="match status" value="1"/>
</dbReference>
<evidence type="ECO:0000313" key="2">
    <source>
        <dbReference type="EMBL" id="SFC82589.1"/>
    </source>
</evidence>
<dbReference type="InterPro" id="IPR007409">
    <property type="entry name" value="Restrct_endonuc_type1_HsdR_N"/>
</dbReference>
<protein>
    <submittedName>
        <fullName evidence="2">Type I restriction enzyme, R subunit</fullName>
    </submittedName>
</protein>
<dbReference type="STRING" id="910347.SAMN05421773_106177"/>
<accession>A0A1I1MB42</accession>
<evidence type="ECO:0000259" key="1">
    <source>
        <dbReference type="PROSITE" id="PS51192"/>
    </source>
</evidence>
<sequence>MSAGVRARSEGAFEDAVTGALLDTGWRSGQQGDYDPELGLDTAHLWEFIGATQPYVLEALKDLAGGDPDAAMREFKRLVAQEIDARGALDVLRNGVKDRGLRVEMAYFRPAHTVAEDALDNYRRNRLSVTRQLRYSAEHGNTLDLVLFVNGIPVATAELKSSASAHPQTVKDAIRQYRQDRDPKDLLFAKRALVHFAVDEELVFLTTKLKGQKTGFLPFNQGSAGPGNSGGAGNPPLAPGGPAYRTAYLWEEVWQPDAWLDLLKRFLHVEDPKLKKGGQGSPGGRRTSVHDRTLIFPRYHQWHAVRRLTEDAARHGSGNNYLVMHSAGSGKSNTIAWLAHRLSTLHGSAEPGALDEQAVIAGRIEPNKPVFHKIVVITDRSVLDRQLQDTIYQFDHTPGVVERITGSGGSKSQEVAKALANTATKIVIVTVQTFPYVLEGVQSLSDKRIAVIVDEAHSGQSGDSVSKLRKVLRGLGAEDKDGDDEDFLTSSAAARQMHPNLTYFAFTATPKQKTLNLFGIHDPVADEMRAFHIYSMKQAIEEGFILDPLRNYTTYTTQWKVQKEGAEQIEVDPDKAKAELGRFVYLNPATLAQHAEVIVDHFQRHGRSRLGGRAKAMVVTRSREHAVRMYRAVQQATKDLGCEDLGVLVAFSGELELDDERVTEAQLNGIPEKELPEAFAYTRADDRHAALRTGRPGGAPSRTEYRILIVAEKYQTGFDQPLLTSMYVEKPLTDVAAVQTLSRINRTHPLKSQDDLFVLDFANKADAIQDSFRPYFTEARTQRADPNLLYAAQRAVMNHQLLREEELKAFIEAYVRAQPATDAGAADSAAGNRAWERQHAALYRHTDAAKARFEQLQQQGRDAAEDFRTDLRDYLRKYGFLSQLMPRPDTELERLYLYGKHLANILPPPPYDPSVDIGELDLTHMRVSQDGKHDLSLDEDDAQALPGFDSSAGTYKEPSKALLSEIIEDFNERHGLGLSEADRLMYEERIVAAAEDPGLEAAAVASRNEGDFELPFQSRFRDIMIERAEADTKFTERYFSDAEFQGKLDQEARRAAYRLIRRRHNLPDTN</sequence>
<dbReference type="SUPFAM" id="SSF52540">
    <property type="entry name" value="P-loop containing nucleoside triphosphate hydrolases"/>
    <property type="match status" value="1"/>
</dbReference>
<dbReference type="Gene3D" id="3.40.50.300">
    <property type="entry name" value="P-loop containing nucleotide triphosphate hydrolases"/>
    <property type="match status" value="2"/>
</dbReference>
<dbReference type="InterPro" id="IPR014001">
    <property type="entry name" value="Helicase_ATP-bd"/>
</dbReference>
<evidence type="ECO:0000313" key="3">
    <source>
        <dbReference type="Proteomes" id="UP000199207"/>
    </source>
</evidence>
<reference evidence="2 3" key="1">
    <citation type="submission" date="2016-10" db="EMBL/GenBank/DDBJ databases">
        <authorList>
            <person name="de Groot N.N."/>
        </authorList>
    </citation>
    <scope>NUCLEOTIDE SEQUENCE [LARGE SCALE GENOMIC DNA]</scope>
    <source>
        <strain evidence="2 3">CGMCC 4.5739</strain>
    </source>
</reference>
<dbReference type="Pfam" id="PF18766">
    <property type="entry name" value="SWI2_SNF2"/>
    <property type="match status" value="1"/>
</dbReference>
<dbReference type="Gene3D" id="3.90.1570.50">
    <property type="match status" value="1"/>
</dbReference>
<dbReference type="EMBL" id="FOLM01000006">
    <property type="protein sequence ID" value="SFC82589.1"/>
    <property type="molecule type" value="Genomic_DNA"/>
</dbReference>
<dbReference type="GO" id="GO:0005524">
    <property type="term" value="F:ATP binding"/>
    <property type="evidence" value="ECO:0007669"/>
    <property type="project" value="UniProtKB-KW"/>
</dbReference>